<accession>A0ACB8L768</accession>
<comment type="caution">
    <text evidence="1">The sequence shown here is derived from an EMBL/GenBank/DDBJ whole genome shotgun (WGS) entry which is preliminary data.</text>
</comment>
<protein>
    <submittedName>
        <fullName evidence="1">Phosphatidylinositol-glycan biosynthesis class X-like protein</fullName>
    </submittedName>
</protein>
<dbReference type="Proteomes" id="UP000829398">
    <property type="component" value="Chromosome 4"/>
</dbReference>
<dbReference type="EMBL" id="CM039173">
    <property type="protein sequence ID" value="KAH9769221.1"/>
    <property type="molecule type" value="Genomic_DNA"/>
</dbReference>
<keyword evidence="2" id="KW-1185">Reference proteome</keyword>
<sequence>MESQHVRLCIYYKVAILLMFFSAIGIQVGRCEANSDVNYNIKAFSSSKKYLMTSYFGKYEKLLDSNFEEFIANELRTSFCEVLPDNTSSVIRRSVLLRHLIGEGSHRNLLSSMRFYVDPKSLSRLPSHKCELIVIERLPSGIFADPFELQHLHQRGVLTDVAVFGDTNLELPSFRSNRSAVEIHMNVGSNRLLSQKDGLEIKVQLPLHARYQPLDESGYSQVEFGDPDLFLRCCIEGKLQNQSCLFIPTSENAERKTGRAVWRIPSGIKSHGGFVSVVTFVSAFISTILIVLTSFFCSDFKTCNRLKCS</sequence>
<evidence type="ECO:0000313" key="2">
    <source>
        <dbReference type="Proteomes" id="UP000829398"/>
    </source>
</evidence>
<gene>
    <name evidence="1" type="ORF">KPL71_011921</name>
</gene>
<evidence type="ECO:0000313" key="1">
    <source>
        <dbReference type="EMBL" id="KAH9769221.1"/>
    </source>
</evidence>
<proteinExistence type="predicted"/>
<organism evidence="1 2">
    <name type="scientific">Citrus sinensis</name>
    <name type="common">Sweet orange</name>
    <name type="synonym">Citrus aurantium var. sinensis</name>
    <dbReference type="NCBI Taxonomy" id="2711"/>
    <lineage>
        <taxon>Eukaryota</taxon>
        <taxon>Viridiplantae</taxon>
        <taxon>Streptophyta</taxon>
        <taxon>Embryophyta</taxon>
        <taxon>Tracheophyta</taxon>
        <taxon>Spermatophyta</taxon>
        <taxon>Magnoliopsida</taxon>
        <taxon>eudicotyledons</taxon>
        <taxon>Gunneridae</taxon>
        <taxon>Pentapetalae</taxon>
        <taxon>rosids</taxon>
        <taxon>malvids</taxon>
        <taxon>Sapindales</taxon>
        <taxon>Rutaceae</taxon>
        <taxon>Aurantioideae</taxon>
        <taxon>Citrus</taxon>
    </lineage>
</organism>
<name>A0ACB8L768_CITSI</name>
<reference evidence="2" key="1">
    <citation type="journal article" date="2023" name="Hortic. Res.">
        <title>A chromosome-level phased genome enabling allele-level studies in sweet orange: a case study on citrus Huanglongbing tolerance.</title>
        <authorList>
            <person name="Wu B."/>
            <person name="Yu Q."/>
            <person name="Deng Z."/>
            <person name="Duan Y."/>
            <person name="Luo F."/>
            <person name="Gmitter F. Jr."/>
        </authorList>
    </citation>
    <scope>NUCLEOTIDE SEQUENCE [LARGE SCALE GENOMIC DNA]</scope>
    <source>
        <strain evidence="2">cv. Valencia</strain>
    </source>
</reference>